<protein>
    <recommendedName>
        <fullName evidence="12">Phospholysine phosphohistidine inorganic pyrophosphate phosphatase</fullName>
        <ecNumber evidence="5">3.6.1.1</ecNumber>
    </recommendedName>
</protein>
<comment type="cofactor">
    <cofactor evidence="1">
        <name>Mg(2+)</name>
        <dbReference type="ChEBI" id="CHEBI:18420"/>
    </cofactor>
</comment>
<evidence type="ECO:0000256" key="4">
    <source>
        <dbReference type="ARBA" id="ARBA00007958"/>
    </source>
</evidence>
<dbReference type="NCBIfam" id="TIGR01458">
    <property type="entry name" value="HAD-SF-IIA-hyp3"/>
    <property type="match status" value="1"/>
</dbReference>
<dbReference type="FunFam" id="3.40.50.1000:FF:000051">
    <property type="entry name" value="Phospholysine phosphohistidine inorganic pyrophosphate phosphatase"/>
    <property type="match status" value="1"/>
</dbReference>
<evidence type="ECO:0000256" key="5">
    <source>
        <dbReference type="ARBA" id="ARBA00012146"/>
    </source>
</evidence>
<keyword evidence="6" id="KW-0963">Cytoplasm</keyword>
<dbReference type="EC" id="3.6.1.1" evidence="5"/>
<reference evidence="14" key="2">
    <citation type="submission" date="2025-09" db="UniProtKB">
        <authorList>
            <consortium name="Ensembl"/>
        </authorList>
    </citation>
    <scope>IDENTIFICATION</scope>
</reference>
<evidence type="ECO:0000256" key="3">
    <source>
        <dbReference type="ARBA" id="ARBA00004496"/>
    </source>
</evidence>
<dbReference type="Pfam" id="PF13242">
    <property type="entry name" value="Hydrolase_like"/>
    <property type="match status" value="1"/>
</dbReference>
<dbReference type="Pfam" id="PF13344">
    <property type="entry name" value="Hydrolase_6"/>
    <property type="match status" value="1"/>
</dbReference>
<dbReference type="GO" id="GO:0005634">
    <property type="term" value="C:nucleus"/>
    <property type="evidence" value="ECO:0007669"/>
    <property type="project" value="UniProtKB-SubCell"/>
</dbReference>
<dbReference type="GO" id="GO:0016791">
    <property type="term" value="F:phosphatase activity"/>
    <property type="evidence" value="ECO:0007669"/>
    <property type="project" value="InterPro"/>
</dbReference>
<dbReference type="GO" id="GO:0005829">
    <property type="term" value="C:cytosol"/>
    <property type="evidence" value="ECO:0007669"/>
    <property type="project" value="TreeGrafter"/>
</dbReference>
<comment type="catalytic activity">
    <reaction evidence="13">
        <text>diphosphate + H2O = 2 phosphate + H(+)</text>
        <dbReference type="Rhea" id="RHEA:24576"/>
        <dbReference type="ChEBI" id="CHEBI:15377"/>
        <dbReference type="ChEBI" id="CHEBI:15378"/>
        <dbReference type="ChEBI" id="CHEBI:33019"/>
        <dbReference type="ChEBI" id="CHEBI:43474"/>
        <dbReference type="EC" id="3.6.1.1"/>
    </reaction>
</comment>
<evidence type="ECO:0000256" key="12">
    <source>
        <dbReference type="ARBA" id="ARBA00039357"/>
    </source>
</evidence>
<keyword evidence="10" id="KW-0539">Nucleus</keyword>
<accession>A0A8C5WK23</accession>
<evidence type="ECO:0000256" key="6">
    <source>
        <dbReference type="ARBA" id="ARBA00022490"/>
    </source>
</evidence>
<dbReference type="SUPFAM" id="SSF56784">
    <property type="entry name" value="HAD-like"/>
    <property type="match status" value="1"/>
</dbReference>
<dbReference type="PANTHER" id="PTHR19288:SF44">
    <property type="entry name" value="PHOSPHOLYSINE PHOSPHOHISTIDINE INORGANIC PYROPHOSPHATE PHOSPHATASE"/>
    <property type="match status" value="1"/>
</dbReference>
<dbReference type="InterPro" id="IPR006357">
    <property type="entry name" value="HAD-SF_hydro_IIA"/>
</dbReference>
<evidence type="ECO:0000256" key="13">
    <source>
        <dbReference type="ARBA" id="ARBA00047820"/>
    </source>
</evidence>
<keyword evidence="15" id="KW-1185">Reference proteome</keyword>
<evidence type="ECO:0000256" key="10">
    <source>
        <dbReference type="ARBA" id="ARBA00023242"/>
    </source>
</evidence>
<dbReference type="OrthoDB" id="426235at2759"/>
<keyword evidence="7" id="KW-0479">Metal-binding</keyword>
<evidence type="ECO:0000256" key="9">
    <source>
        <dbReference type="ARBA" id="ARBA00022842"/>
    </source>
</evidence>
<dbReference type="GO" id="GO:0004427">
    <property type="term" value="F:inorganic diphosphate phosphatase activity"/>
    <property type="evidence" value="ECO:0007669"/>
    <property type="project" value="UniProtKB-EC"/>
</dbReference>
<proteinExistence type="inferred from homology"/>
<evidence type="ECO:0000256" key="8">
    <source>
        <dbReference type="ARBA" id="ARBA00022801"/>
    </source>
</evidence>
<comment type="similarity">
    <text evidence="4">Belongs to the HAD-like hydrolase superfamily.</text>
</comment>
<dbReference type="Proteomes" id="UP000694569">
    <property type="component" value="Unplaced"/>
</dbReference>
<organism evidence="14 15">
    <name type="scientific">Leptobrachium leishanense</name>
    <name type="common">Leishan spiny toad</name>
    <dbReference type="NCBI Taxonomy" id="445787"/>
    <lineage>
        <taxon>Eukaryota</taxon>
        <taxon>Metazoa</taxon>
        <taxon>Chordata</taxon>
        <taxon>Craniata</taxon>
        <taxon>Vertebrata</taxon>
        <taxon>Euteleostomi</taxon>
        <taxon>Amphibia</taxon>
        <taxon>Batrachia</taxon>
        <taxon>Anura</taxon>
        <taxon>Pelobatoidea</taxon>
        <taxon>Megophryidae</taxon>
        <taxon>Leptobrachium</taxon>
    </lineage>
</organism>
<dbReference type="Ensembl" id="ENSLLET00000045410.1">
    <property type="protein sequence ID" value="ENSLLEP00000043669.1"/>
    <property type="gene ID" value="ENSLLEG00000027758.1"/>
</dbReference>
<dbReference type="GO" id="GO:0046872">
    <property type="term" value="F:metal ion binding"/>
    <property type="evidence" value="ECO:0007669"/>
    <property type="project" value="UniProtKB-KW"/>
</dbReference>
<dbReference type="CDD" id="cd07509">
    <property type="entry name" value="HAD_PPase"/>
    <property type="match status" value="1"/>
</dbReference>
<evidence type="ECO:0000256" key="2">
    <source>
        <dbReference type="ARBA" id="ARBA00004123"/>
    </source>
</evidence>
<dbReference type="InterPro" id="IPR036412">
    <property type="entry name" value="HAD-like_sf"/>
</dbReference>
<dbReference type="InterPro" id="IPR006355">
    <property type="entry name" value="LHPP/HDHD2"/>
</dbReference>
<keyword evidence="8" id="KW-0378">Hydrolase</keyword>
<evidence type="ECO:0000256" key="1">
    <source>
        <dbReference type="ARBA" id="ARBA00001946"/>
    </source>
</evidence>
<evidence type="ECO:0000313" key="15">
    <source>
        <dbReference type="Proteomes" id="UP000694569"/>
    </source>
</evidence>
<reference evidence="14" key="1">
    <citation type="submission" date="2025-08" db="UniProtKB">
        <authorList>
            <consortium name="Ensembl"/>
        </authorList>
    </citation>
    <scope>IDENTIFICATION</scope>
</reference>
<evidence type="ECO:0000256" key="7">
    <source>
        <dbReference type="ARBA" id="ARBA00022723"/>
    </source>
</evidence>
<sequence length="307" mass="32873">MHHSAGYVITSGPDPPSCCLSHSVPPVAMAAWAVGVKAVLLDVSGVLYDSGGPAGGTAIPGSVQAVNRIRESGLKLRFCTNESQATRGQFVQKLQKFGFSISEEEVTAPGPAAKKLVVERGLRPHLLVHDDLLPEFDSMDKSNPNCVVMGDAAENFSYQNLNRAFQALLNMEKPILISLGKGRYYKETDGLKLDVGAYMKALEYACDISAEVVGKPSANFFMSALAEMDVKPEEGALTSQVCKKALMIGDDILNDIGGAQRCGIRAVLVRTGKYRPSDENHPDVAADGYVDNLAQAIDLLLSSKVSR</sequence>
<evidence type="ECO:0000256" key="11">
    <source>
        <dbReference type="ARBA" id="ARBA00037258"/>
    </source>
</evidence>
<name>A0A8C5WK23_9ANUR</name>
<dbReference type="GeneTree" id="ENSGT00940000159002"/>
<dbReference type="PANTHER" id="PTHR19288">
    <property type="entry name" value="4-NITROPHENYLPHOSPHATASE-RELATED"/>
    <property type="match status" value="1"/>
</dbReference>
<evidence type="ECO:0000313" key="14">
    <source>
        <dbReference type="Ensembl" id="ENSLLEP00000043669.1"/>
    </source>
</evidence>
<gene>
    <name evidence="14" type="primary">LHPP</name>
</gene>
<dbReference type="Gene3D" id="3.40.50.1000">
    <property type="entry name" value="HAD superfamily/HAD-like"/>
    <property type="match status" value="2"/>
</dbReference>
<keyword evidence="9" id="KW-0460">Magnesium</keyword>
<comment type="subcellular location">
    <subcellularLocation>
        <location evidence="3">Cytoplasm</location>
    </subcellularLocation>
    <subcellularLocation>
        <location evidence="2">Nucleus</location>
    </subcellularLocation>
</comment>
<dbReference type="AlphaFoldDB" id="A0A8C5WK23"/>
<comment type="function">
    <text evidence="11">Phosphatase that hydrolyzes imidodiphosphate, 3-phosphohistidine and 6-phospholysine. Has broad substrate specificity and can also hydrolyze inorganic diphosphate, but with lower efficiency.</text>
</comment>
<dbReference type="InterPro" id="IPR023214">
    <property type="entry name" value="HAD_sf"/>
</dbReference>